<accession>A0A6C0KDZ2</accession>
<keyword evidence="1" id="KW-0472">Membrane</keyword>
<keyword evidence="1" id="KW-1133">Transmembrane helix</keyword>
<dbReference type="AlphaFoldDB" id="A0A6C0KDZ2"/>
<organism evidence="2">
    <name type="scientific">viral metagenome</name>
    <dbReference type="NCBI Taxonomy" id="1070528"/>
    <lineage>
        <taxon>unclassified sequences</taxon>
        <taxon>metagenomes</taxon>
        <taxon>organismal metagenomes</taxon>
    </lineage>
</organism>
<reference evidence="2" key="1">
    <citation type="journal article" date="2020" name="Nature">
        <title>Giant virus diversity and host interactions through global metagenomics.</title>
        <authorList>
            <person name="Schulz F."/>
            <person name="Roux S."/>
            <person name="Paez-Espino D."/>
            <person name="Jungbluth S."/>
            <person name="Walsh D.A."/>
            <person name="Denef V.J."/>
            <person name="McMahon K.D."/>
            <person name="Konstantinidis K.T."/>
            <person name="Eloe-Fadrosh E.A."/>
            <person name="Kyrpides N.C."/>
            <person name="Woyke T."/>
        </authorList>
    </citation>
    <scope>NUCLEOTIDE SEQUENCE</scope>
    <source>
        <strain evidence="2">GVMAG-S-1102113-118</strain>
    </source>
</reference>
<sequence length="269" mass="30982">MTPEDDPREKLIKQASKNFLEESARELKRESVAYAQDDSKRTVWGCLFRTYIFLTAMLFGVFIFKPACELDVIWDSTVLDIETYSVTRTVDVEVANLNWYDNKMKDLTVAEYVRTCYKCEWELVERYALAGEYTVEGYDQTVLSLESMHQGIDVERALEISKACVGESLSIRFEASWLWSGVRRGFKNQIEEVYCEFQEPYELSVTSYAPASTRDLTVDADILADDRIEQIKNILGPQPDFPKRVEQIKNILDPQPDFSKRVGGVRGSQ</sequence>
<keyword evidence="1" id="KW-0812">Transmembrane</keyword>
<proteinExistence type="predicted"/>
<protein>
    <submittedName>
        <fullName evidence="2">Uncharacterized protein</fullName>
    </submittedName>
</protein>
<feature type="transmembrane region" description="Helical" evidence="1">
    <location>
        <begin position="46"/>
        <end position="64"/>
    </location>
</feature>
<evidence type="ECO:0000313" key="2">
    <source>
        <dbReference type="EMBL" id="QHU14444.1"/>
    </source>
</evidence>
<name>A0A6C0KDZ2_9ZZZZ</name>
<evidence type="ECO:0000256" key="1">
    <source>
        <dbReference type="SAM" id="Phobius"/>
    </source>
</evidence>
<dbReference type="EMBL" id="MN740840">
    <property type="protein sequence ID" value="QHU14444.1"/>
    <property type="molecule type" value="Genomic_DNA"/>
</dbReference>